<comment type="caution">
    <text evidence="2">The sequence shown here is derived from an EMBL/GenBank/DDBJ whole genome shotgun (WGS) entry which is preliminary data.</text>
</comment>
<keyword evidence="3" id="KW-1185">Reference proteome</keyword>
<feature type="signal peptide" evidence="1">
    <location>
        <begin position="1"/>
        <end position="17"/>
    </location>
</feature>
<dbReference type="AlphaFoldDB" id="A0A8H3I9W9"/>
<feature type="chain" id="PRO_5034841254" evidence="1">
    <location>
        <begin position="18"/>
        <end position="247"/>
    </location>
</feature>
<gene>
    <name evidence="2" type="ORF">ALECFALPRED_001489</name>
</gene>
<organism evidence="2 3">
    <name type="scientific">Alectoria fallacina</name>
    <dbReference type="NCBI Taxonomy" id="1903189"/>
    <lineage>
        <taxon>Eukaryota</taxon>
        <taxon>Fungi</taxon>
        <taxon>Dikarya</taxon>
        <taxon>Ascomycota</taxon>
        <taxon>Pezizomycotina</taxon>
        <taxon>Lecanoromycetes</taxon>
        <taxon>OSLEUM clade</taxon>
        <taxon>Lecanoromycetidae</taxon>
        <taxon>Lecanorales</taxon>
        <taxon>Lecanorineae</taxon>
        <taxon>Parmeliaceae</taxon>
        <taxon>Alectoria</taxon>
    </lineage>
</organism>
<evidence type="ECO:0000313" key="3">
    <source>
        <dbReference type="Proteomes" id="UP000664203"/>
    </source>
</evidence>
<protein>
    <submittedName>
        <fullName evidence="2">Uncharacterized protein</fullName>
    </submittedName>
</protein>
<evidence type="ECO:0000313" key="2">
    <source>
        <dbReference type="EMBL" id="CAF9920332.1"/>
    </source>
</evidence>
<dbReference type="EMBL" id="CAJPDR010000135">
    <property type="protein sequence ID" value="CAF9920332.1"/>
    <property type="molecule type" value="Genomic_DNA"/>
</dbReference>
<sequence length="247" mass="23741">MFKSTLAIFVLVASSIAAPALEYVVERHVVEVYKRQADISQLLQLASLAGVTALPTDPAVLLQLGPLANSLASALPTSSVLGVLLTAAPSGFVSSIVNDPSYASSFESAFSAGNSPAWFNSLPTSVLSYLHTYSGFGGLAGAGAAIKSVSADAGNGTAAATGSGMSSSSGTSTTQNSAQSAASVSSASAAYVSAADATSAATTEGNTATSAQAGTASTSKAGAARATGAVAAGLAGVVGLLGVAAAL</sequence>
<evidence type="ECO:0000256" key="1">
    <source>
        <dbReference type="SAM" id="SignalP"/>
    </source>
</evidence>
<dbReference type="OrthoDB" id="5419608at2759"/>
<dbReference type="Proteomes" id="UP000664203">
    <property type="component" value="Unassembled WGS sequence"/>
</dbReference>
<keyword evidence="1" id="KW-0732">Signal</keyword>
<proteinExistence type="predicted"/>
<reference evidence="2" key="1">
    <citation type="submission" date="2021-03" db="EMBL/GenBank/DDBJ databases">
        <authorList>
            <person name="Tagirdzhanova G."/>
        </authorList>
    </citation>
    <scope>NUCLEOTIDE SEQUENCE</scope>
</reference>
<accession>A0A8H3I9W9</accession>
<name>A0A8H3I9W9_9LECA</name>